<accession>A0A5E4PDG0</accession>
<evidence type="ECO:0000256" key="1">
    <source>
        <dbReference type="SAM" id="SignalP"/>
    </source>
</evidence>
<keyword evidence="1" id="KW-0732">Signal</keyword>
<sequence length="458" mass="51038">MSRKSLPLFSSLLLMFASIPALAAGYSCQSLTNTIHDDIVQYGDTLKDQRLPWMRLDWLKEQLGSSDSSDTSGNENRYEWSCENDRGRLVAQADKNGNLLRVSGEYTSDNGSGLFSTEIPQTRSEQEFNQLLSQISIAPESSLLPPSQPSNAEDIKCRNVIAQIRSDIAQLPASGQIPHFSWMDLSWLQQKLGNGVSTVTYDYVYTWNNYSLFAGVDGSLIELGTAPQGIHPKTLEEAMSSLGHPKKSVSEKIDQITWQCPPGNNSTLTFQTDKDRVLTTVMGRDCGEEGCDMFFAPLAESALKHKFKQQVEKETQSRVEALAAKLRDYNEYYKTAFDSQDQLDNDVAAKIKTYYSSLRQCVPGIYQYALPVLQEFLFNTSVISKQNDGSCPVVTSFTIKQIGKVVLKCEFQPQSLRLFTDQEALAAAQGAANFDSEHPSELQKAVNNECKRYIDGTP</sequence>
<dbReference type="RefSeq" id="WP_148337834.1">
    <property type="nucleotide sequence ID" value="NZ_LR699119.1"/>
</dbReference>
<name>A0A5E4PDG0_9COXI</name>
<dbReference type="AlphaFoldDB" id="A0A5E4PDG0"/>
<dbReference type="EMBL" id="LR699119">
    <property type="protein sequence ID" value="VVC74959.1"/>
    <property type="molecule type" value="Genomic_DNA"/>
</dbReference>
<evidence type="ECO:0000313" key="3">
    <source>
        <dbReference type="Proteomes" id="UP000324194"/>
    </source>
</evidence>
<keyword evidence="3" id="KW-1185">Reference proteome</keyword>
<reference evidence="2 3" key="1">
    <citation type="submission" date="2019-08" db="EMBL/GenBank/DDBJ databases">
        <authorList>
            <person name="Guy L."/>
        </authorList>
    </citation>
    <scope>NUCLEOTIDE SEQUENCE [LARGE SCALE GENOMIC DNA]</scope>
    <source>
        <strain evidence="2 3">SGT-108</strain>
    </source>
</reference>
<evidence type="ECO:0000313" key="2">
    <source>
        <dbReference type="EMBL" id="VVC74959.1"/>
    </source>
</evidence>
<feature type="chain" id="PRO_5023027989" evidence="1">
    <location>
        <begin position="24"/>
        <end position="458"/>
    </location>
</feature>
<organism evidence="2 3">
    <name type="scientific">Aquicella siphonis</name>
    <dbReference type="NCBI Taxonomy" id="254247"/>
    <lineage>
        <taxon>Bacteria</taxon>
        <taxon>Pseudomonadati</taxon>
        <taxon>Pseudomonadota</taxon>
        <taxon>Gammaproteobacteria</taxon>
        <taxon>Legionellales</taxon>
        <taxon>Coxiellaceae</taxon>
        <taxon>Aquicella</taxon>
    </lineage>
</organism>
<dbReference type="PROSITE" id="PS51257">
    <property type="entry name" value="PROKAR_LIPOPROTEIN"/>
    <property type="match status" value="1"/>
</dbReference>
<dbReference type="KEGG" id="asip:AQUSIP_02330"/>
<gene>
    <name evidence="2" type="ORF">AQUSIP_02330</name>
</gene>
<feature type="signal peptide" evidence="1">
    <location>
        <begin position="1"/>
        <end position="23"/>
    </location>
</feature>
<dbReference type="Proteomes" id="UP000324194">
    <property type="component" value="Chromosome 1"/>
</dbReference>
<protein>
    <submittedName>
        <fullName evidence="2">Uncharacterized protein</fullName>
    </submittedName>
</protein>
<proteinExistence type="predicted"/>